<dbReference type="Gene3D" id="1.10.10.60">
    <property type="entry name" value="Homeodomain-like"/>
    <property type="match status" value="2"/>
</dbReference>
<evidence type="ECO:0000256" key="7">
    <source>
        <dbReference type="ARBA" id="ARBA00023125"/>
    </source>
</evidence>
<evidence type="ECO:0000256" key="5">
    <source>
        <dbReference type="ARBA" id="ARBA00023012"/>
    </source>
</evidence>
<dbReference type="PROSITE" id="PS50110">
    <property type="entry name" value="RESPONSE_REGULATORY"/>
    <property type="match status" value="1"/>
</dbReference>
<name>A0A3E2X1V1_9FIRM</name>
<dbReference type="InterPro" id="IPR051552">
    <property type="entry name" value="HptR"/>
</dbReference>
<dbReference type="Pfam" id="PF00072">
    <property type="entry name" value="Response_reg"/>
    <property type="match status" value="1"/>
</dbReference>
<evidence type="ECO:0000256" key="8">
    <source>
        <dbReference type="ARBA" id="ARBA00023163"/>
    </source>
</evidence>
<dbReference type="GO" id="GO:0043565">
    <property type="term" value="F:sequence-specific DNA binding"/>
    <property type="evidence" value="ECO:0007669"/>
    <property type="project" value="InterPro"/>
</dbReference>
<evidence type="ECO:0000256" key="3">
    <source>
        <dbReference type="ARBA" id="ARBA00022490"/>
    </source>
</evidence>
<comment type="caution">
    <text evidence="14">The sequence shown here is derived from an EMBL/GenBank/DDBJ whole genome shotgun (WGS) entry which is preliminary data.</text>
</comment>
<evidence type="ECO:0000313" key="14">
    <source>
        <dbReference type="EMBL" id="RGC35467.1"/>
    </source>
</evidence>
<organism evidence="14 15">
    <name type="scientific">Hungatella hathewayi</name>
    <dbReference type="NCBI Taxonomy" id="154046"/>
    <lineage>
        <taxon>Bacteria</taxon>
        <taxon>Bacillati</taxon>
        <taxon>Bacillota</taxon>
        <taxon>Clostridia</taxon>
        <taxon>Lachnospirales</taxon>
        <taxon>Lachnospiraceae</taxon>
        <taxon>Hungatella</taxon>
    </lineage>
</organism>
<gene>
    <name evidence="14" type="ORF">DWX41_00275</name>
</gene>
<comment type="subcellular location">
    <subcellularLocation>
        <location evidence="1">Cytoplasm</location>
    </subcellularLocation>
</comment>
<dbReference type="RefSeq" id="WP_117440551.1">
    <property type="nucleotide sequence ID" value="NZ_QVIA01000001.1"/>
</dbReference>
<dbReference type="GeneID" id="93336333"/>
<evidence type="ECO:0000256" key="2">
    <source>
        <dbReference type="ARBA" id="ARBA00018672"/>
    </source>
</evidence>
<evidence type="ECO:0000259" key="13">
    <source>
        <dbReference type="PROSITE" id="PS50110"/>
    </source>
</evidence>
<dbReference type="GO" id="GO:0005737">
    <property type="term" value="C:cytoplasm"/>
    <property type="evidence" value="ECO:0007669"/>
    <property type="project" value="UniProtKB-SubCell"/>
</dbReference>
<dbReference type="SUPFAM" id="SSF52172">
    <property type="entry name" value="CheY-like"/>
    <property type="match status" value="1"/>
</dbReference>
<keyword evidence="3" id="KW-0963">Cytoplasm</keyword>
<dbReference type="GO" id="GO:0003700">
    <property type="term" value="F:DNA-binding transcription factor activity"/>
    <property type="evidence" value="ECO:0007669"/>
    <property type="project" value="InterPro"/>
</dbReference>
<dbReference type="EMBL" id="QVIA01000001">
    <property type="protein sequence ID" value="RGC35467.1"/>
    <property type="molecule type" value="Genomic_DNA"/>
</dbReference>
<dbReference type="CDD" id="cd17536">
    <property type="entry name" value="REC_YesN-like"/>
    <property type="match status" value="1"/>
</dbReference>
<comment type="function">
    <text evidence="9">May play the central regulatory role in sporulation. It may be an element of the effector pathway responsible for the activation of sporulation genes in response to nutritional stress. Spo0A may act in concert with spo0H (a sigma factor) to control the expression of some genes that are critical to the sporulation process.</text>
</comment>
<keyword evidence="6" id="KW-0805">Transcription regulation</keyword>
<evidence type="ECO:0000259" key="12">
    <source>
        <dbReference type="PROSITE" id="PS01124"/>
    </source>
</evidence>
<feature type="coiled-coil region" evidence="11">
    <location>
        <begin position="301"/>
        <end position="332"/>
    </location>
</feature>
<protein>
    <recommendedName>
        <fullName evidence="2">Stage 0 sporulation protein A homolog</fullName>
    </recommendedName>
</protein>
<dbReference type="PANTHER" id="PTHR42713:SF3">
    <property type="entry name" value="TRANSCRIPTIONAL REGULATORY PROTEIN HPTR"/>
    <property type="match status" value="1"/>
</dbReference>
<dbReference type="Pfam" id="PF17853">
    <property type="entry name" value="GGDEF_2"/>
    <property type="match status" value="1"/>
</dbReference>
<sequence>MYKILIVEDDVFYRYEIRNFMDWEAYGFQVIGEAMNGKCALDCLKEEIPDLILTDISMPEMNGIELLKQVRECYPRIKCIVLSSYDDFNFVKDAMKLGARDYILKYDLKEQEIISILDKIAAEIEREKEEYKKSQFVTENFSIISNDFLKNLLLNKLNSQEYMQKFWEYTGRTDKPGNMTVLTVKLPDPDEVTYEKSRNILNEHISEQEFTISMDGETLAVLFCLEHENSAMRIFEYVTRKVTAIYQEMKRQHITGFSMGVSDSFKNPGDIALLYRQALRAQEQSLYEGYEKVFFYSTLNQKKTEQNLEAAIEDLAEEIHEGQEERARAQLKQIIQNLYQTRPDKNSLQRTCFLLFHIFYRISIEEHINPEMILGVKVITEGWCRRFRSIQEMEAALLEDYEKLVLKISQKNQIGSGGSSRQATAIMNYIEKNYMKEISLEILSEEMGLTPNYLCKIFKNSTGMKLTQYINQVRVEGAKKLLKNTSMKAHEIAETVGFSSASYFSTIFKQVTGTTVSEYKDSIF</sequence>
<dbReference type="SUPFAM" id="SSF46689">
    <property type="entry name" value="Homeodomain-like"/>
    <property type="match status" value="2"/>
</dbReference>
<keyword evidence="8" id="KW-0804">Transcription</keyword>
<feature type="domain" description="HTH araC/xylS-type" evidence="12">
    <location>
        <begin position="424"/>
        <end position="522"/>
    </location>
</feature>
<feature type="modified residue" description="4-aspartylphosphate" evidence="10">
    <location>
        <position position="55"/>
    </location>
</feature>
<dbReference type="SMART" id="SM00342">
    <property type="entry name" value="HTH_ARAC"/>
    <property type="match status" value="1"/>
</dbReference>
<feature type="domain" description="Response regulatory" evidence="13">
    <location>
        <begin position="3"/>
        <end position="120"/>
    </location>
</feature>
<keyword evidence="11" id="KW-0175">Coiled coil</keyword>
<evidence type="ECO:0000256" key="6">
    <source>
        <dbReference type="ARBA" id="ARBA00023015"/>
    </source>
</evidence>
<proteinExistence type="predicted"/>
<dbReference type="Pfam" id="PF12833">
    <property type="entry name" value="HTH_18"/>
    <property type="match status" value="1"/>
</dbReference>
<keyword evidence="4 10" id="KW-0597">Phosphoprotein</keyword>
<dbReference type="InterPro" id="IPR001789">
    <property type="entry name" value="Sig_transdc_resp-reg_receiver"/>
</dbReference>
<dbReference type="InterPro" id="IPR009057">
    <property type="entry name" value="Homeodomain-like_sf"/>
</dbReference>
<evidence type="ECO:0000256" key="1">
    <source>
        <dbReference type="ARBA" id="ARBA00004496"/>
    </source>
</evidence>
<evidence type="ECO:0000256" key="9">
    <source>
        <dbReference type="ARBA" id="ARBA00024867"/>
    </source>
</evidence>
<evidence type="ECO:0000256" key="4">
    <source>
        <dbReference type="ARBA" id="ARBA00022553"/>
    </source>
</evidence>
<dbReference type="GO" id="GO:0000160">
    <property type="term" value="P:phosphorelay signal transduction system"/>
    <property type="evidence" value="ECO:0007669"/>
    <property type="project" value="UniProtKB-KW"/>
</dbReference>
<evidence type="ECO:0000256" key="10">
    <source>
        <dbReference type="PROSITE-ProRule" id="PRU00169"/>
    </source>
</evidence>
<dbReference type="AlphaFoldDB" id="A0A3E2X1V1"/>
<accession>A0A3E2X1V1</accession>
<dbReference type="Proteomes" id="UP000261111">
    <property type="component" value="Unassembled WGS sequence"/>
</dbReference>
<keyword evidence="5" id="KW-0902">Two-component regulatory system</keyword>
<dbReference type="PROSITE" id="PS01124">
    <property type="entry name" value="HTH_ARAC_FAMILY_2"/>
    <property type="match status" value="1"/>
</dbReference>
<dbReference type="Gene3D" id="3.40.50.2300">
    <property type="match status" value="1"/>
</dbReference>
<dbReference type="InterPro" id="IPR018060">
    <property type="entry name" value="HTH_AraC"/>
</dbReference>
<evidence type="ECO:0000313" key="15">
    <source>
        <dbReference type="Proteomes" id="UP000261111"/>
    </source>
</evidence>
<dbReference type="SMART" id="SM00448">
    <property type="entry name" value="REC"/>
    <property type="match status" value="1"/>
</dbReference>
<dbReference type="PANTHER" id="PTHR42713">
    <property type="entry name" value="HISTIDINE KINASE-RELATED"/>
    <property type="match status" value="1"/>
</dbReference>
<evidence type="ECO:0000256" key="11">
    <source>
        <dbReference type="SAM" id="Coils"/>
    </source>
</evidence>
<reference evidence="14 15" key="1">
    <citation type="submission" date="2018-08" db="EMBL/GenBank/DDBJ databases">
        <title>A genome reference for cultivated species of the human gut microbiota.</title>
        <authorList>
            <person name="Zou Y."/>
            <person name="Xue W."/>
            <person name="Luo G."/>
        </authorList>
    </citation>
    <scope>NUCLEOTIDE SEQUENCE [LARGE SCALE GENOMIC DNA]</scope>
    <source>
        <strain evidence="14 15">AF19-21</strain>
    </source>
</reference>
<keyword evidence="7" id="KW-0238">DNA-binding</keyword>
<dbReference type="InterPro" id="IPR011006">
    <property type="entry name" value="CheY-like_superfamily"/>
</dbReference>
<dbReference type="InterPro" id="IPR041522">
    <property type="entry name" value="CdaR_GGDEF"/>
</dbReference>